<organism evidence="1">
    <name type="scientific">marine sediment metagenome</name>
    <dbReference type="NCBI Taxonomy" id="412755"/>
    <lineage>
        <taxon>unclassified sequences</taxon>
        <taxon>metagenomes</taxon>
        <taxon>ecological metagenomes</taxon>
    </lineage>
</organism>
<sequence>MSIEVSKKHISLIRAGDTIDHCGKHRTVCTKDIKRGFCGITIFGDSYRLGTIPVAVVGYTD</sequence>
<dbReference type="AlphaFoldDB" id="A0A0F9R5E1"/>
<reference evidence="1" key="1">
    <citation type="journal article" date="2015" name="Nature">
        <title>Complex archaea that bridge the gap between prokaryotes and eukaryotes.</title>
        <authorList>
            <person name="Spang A."/>
            <person name="Saw J.H."/>
            <person name="Jorgensen S.L."/>
            <person name="Zaremba-Niedzwiedzka K."/>
            <person name="Martijn J."/>
            <person name="Lind A.E."/>
            <person name="van Eijk R."/>
            <person name="Schleper C."/>
            <person name="Guy L."/>
            <person name="Ettema T.J."/>
        </authorList>
    </citation>
    <scope>NUCLEOTIDE SEQUENCE</scope>
</reference>
<dbReference type="EMBL" id="LAZR01001049">
    <property type="protein sequence ID" value="KKN51765.1"/>
    <property type="molecule type" value="Genomic_DNA"/>
</dbReference>
<comment type="caution">
    <text evidence="1">The sequence shown here is derived from an EMBL/GenBank/DDBJ whole genome shotgun (WGS) entry which is preliminary data.</text>
</comment>
<accession>A0A0F9R5E1</accession>
<protein>
    <submittedName>
        <fullName evidence="1">Uncharacterized protein</fullName>
    </submittedName>
</protein>
<proteinExistence type="predicted"/>
<evidence type="ECO:0000313" key="1">
    <source>
        <dbReference type="EMBL" id="KKN51765.1"/>
    </source>
</evidence>
<name>A0A0F9R5E1_9ZZZZ</name>
<gene>
    <name evidence="1" type="ORF">LCGC14_0619420</name>
</gene>